<dbReference type="InterPro" id="IPR001303">
    <property type="entry name" value="Aldolase_II/adducin_N"/>
</dbReference>
<name>A0A6J5EJQ8_9BURK</name>
<comment type="similarity">
    <text evidence="1">Belongs to the aldolase class II family.</text>
</comment>
<dbReference type="PANTHER" id="PTHR10672:SF3">
    <property type="entry name" value="PROTEIN HU-LI TAI SHAO"/>
    <property type="match status" value="1"/>
</dbReference>
<feature type="compositionally biased region" description="Polar residues" evidence="2">
    <location>
        <begin position="28"/>
        <end position="40"/>
    </location>
</feature>
<feature type="domain" description="Class II aldolase/adducin N-terminal" evidence="3">
    <location>
        <begin position="55"/>
        <end position="235"/>
    </location>
</feature>
<dbReference type="SUPFAM" id="SSF53639">
    <property type="entry name" value="AraD/HMP-PK domain-like"/>
    <property type="match status" value="1"/>
</dbReference>
<dbReference type="InterPro" id="IPR051017">
    <property type="entry name" value="Aldolase-II_Adducin_sf"/>
</dbReference>
<dbReference type="SMART" id="SM01007">
    <property type="entry name" value="Aldolase_II"/>
    <property type="match status" value="1"/>
</dbReference>
<dbReference type="Pfam" id="PF00596">
    <property type="entry name" value="Aldolase_II"/>
    <property type="match status" value="1"/>
</dbReference>
<evidence type="ECO:0000256" key="1">
    <source>
        <dbReference type="ARBA" id="ARBA00037961"/>
    </source>
</evidence>
<protein>
    <submittedName>
        <fullName evidence="4">Aldolase</fullName>
    </submittedName>
</protein>
<gene>
    <name evidence="4" type="ORF">BPA30113_05801</name>
</gene>
<dbReference type="GO" id="GO:0005856">
    <property type="term" value="C:cytoskeleton"/>
    <property type="evidence" value="ECO:0007669"/>
    <property type="project" value="TreeGrafter"/>
</dbReference>
<dbReference type="Gene3D" id="3.40.225.10">
    <property type="entry name" value="Class II aldolase/adducin N-terminal domain"/>
    <property type="match status" value="1"/>
</dbReference>
<dbReference type="InterPro" id="IPR036409">
    <property type="entry name" value="Aldolase_II/adducin_N_sf"/>
</dbReference>
<evidence type="ECO:0000256" key="2">
    <source>
        <dbReference type="SAM" id="MobiDB-lite"/>
    </source>
</evidence>
<dbReference type="NCBIfam" id="NF005451">
    <property type="entry name" value="PRK07044.1"/>
    <property type="match status" value="1"/>
</dbReference>
<dbReference type="PANTHER" id="PTHR10672">
    <property type="entry name" value="ADDUCIN"/>
    <property type="match status" value="1"/>
</dbReference>
<evidence type="ECO:0000259" key="3">
    <source>
        <dbReference type="SMART" id="SM01007"/>
    </source>
</evidence>
<evidence type="ECO:0000313" key="4">
    <source>
        <dbReference type="EMBL" id="VWC22196.1"/>
    </source>
</evidence>
<accession>A0A6J5EJQ8</accession>
<reference evidence="4 5" key="1">
    <citation type="submission" date="2019-09" db="EMBL/GenBank/DDBJ databases">
        <authorList>
            <person name="Depoorter E."/>
        </authorList>
    </citation>
    <scope>NUCLEOTIDE SEQUENCE [LARGE SCALE GENOMIC DNA]</scope>
    <source>
        <strain evidence="4">LMG 30113</strain>
    </source>
</reference>
<organism evidence="4 5">
    <name type="scientific">Burkholderia paludis</name>
    <dbReference type="NCBI Taxonomy" id="1506587"/>
    <lineage>
        <taxon>Bacteria</taxon>
        <taxon>Pseudomonadati</taxon>
        <taxon>Pseudomonadota</taxon>
        <taxon>Betaproteobacteria</taxon>
        <taxon>Burkholderiales</taxon>
        <taxon>Burkholderiaceae</taxon>
        <taxon>Burkholderia</taxon>
        <taxon>Burkholderia cepacia complex</taxon>
    </lineage>
</organism>
<proteinExistence type="inferred from homology"/>
<keyword evidence="5" id="KW-1185">Reference proteome</keyword>
<dbReference type="GO" id="GO:0051015">
    <property type="term" value="F:actin filament binding"/>
    <property type="evidence" value="ECO:0007669"/>
    <property type="project" value="TreeGrafter"/>
</dbReference>
<feature type="region of interest" description="Disordered" evidence="2">
    <location>
        <begin position="16"/>
        <end position="41"/>
    </location>
</feature>
<sequence>MVVCATIKACATLPPGGSATRGAHTRNRSSPMQRVPNQPFTRPARFSEAEWQARVQLAAAYRIFDHLGWTELIYNHISLRVPGEDGHFLINPFGLHYSEVCASNLVKIDIDGNVVGHSDWPVNPAGFTFHGAIHAALPDAHCVMHVHTTPAMAVCCSRDGLSFSNFYSAQLYGKVAYHDFEGITVHLEEGRRIVESAGGRPVLLLRNHGPVTIGATLAQTFSLMWLLNRACEVQVATHAIGDALPIAPPVLEACVRDSLNFDPRHGAGQDAFDALQRIVDRIDPGYRA</sequence>
<dbReference type="Proteomes" id="UP000494330">
    <property type="component" value="Unassembled WGS sequence"/>
</dbReference>
<dbReference type="AlphaFoldDB" id="A0A6J5EJQ8"/>
<evidence type="ECO:0000313" key="5">
    <source>
        <dbReference type="Proteomes" id="UP000494330"/>
    </source>
</evidence>
<dbReference type="EMBL" id="CABVQD010000027">
    <property type="protein sequence ID" value="VWC22196.1"/>
    <property type="molecule type" value="Genomic_DNA"/>
</dbReference>